<evidence type="ECO:0000313" key="2">
    <source>
        <dbReference type="Proteomes" id="UP001367508"/>
    </source>
</evidence>
<proteinExistence type="predicted"/>
<dbReference type="AlphaFoldDB" id="A0AAN9KUF5"/>
<accession>A0AAN9KUF5</accession>
<name>A0AAN9KUF5_CANGL</name>
<dbReference type="EMBL" id="JAYMYQ010000006">
    <property type="protein sequence ID" value="KAK7323802.1"/>
    <property type="molecule type" value="Genomic_DNA"/>
</dbReference>
<reference evidence="1 2" key="1">
    <citation type="submission" date="2024-01" db="EMBL/GenBank/DDBJ databases">
        <title>The genomes of 5 underutilized Papilionoideae crops provide insights into root nodulation and disease resistanc.</title>
        <authorList>
            <person name="Jiang F."/>
        </authorList>
    </citation>
    <scope>NUCLEOTIDE SEQUENCE [LARGE SCALE GENOMIC DNA]</scope>
    <source>
        <strain evidence="1">LVBAO_FW01</strain>
        <tissue evidence="1">Leaves</tissue>
    </source>
</reference>
<gene>
    <name evidence="1" type="ORF">VNO77_27296</name>
</gene>
<keyword evidence="2" id="KW-1185">Reference proteome</keyword>
<sequence length="150" mass="17309">MRRGFRYKLDRVVVHVLPPIPGQQLQLRQADSHDQECWGPRPNRGTYRACINPFGFYTYLVTRVYLSNLGKILKLASNRTSLCHPSIYHGLTKGSGFYWCIVLASDTQLNSHVRKKEAGLILYAIVVLCMRLMDQQESPQESPCKRDHFK</sequence>
<organism evidence="1 2">
    <name type="scientific">Canavalia gladiata</name>
    <name type="common">Sword bean</name>
    <name type="synonym">Dolichos gladiatus</name>
    <dbReference type="NCBI Taxonomy" id="3824"/>
    <lineage>
        <taxon>Eukaryota</taxon>
        <taxon>Viridiplantae</taxon>
        <taxon>Streptophyta</taxon>
        <taxon>Embryophyta</taxon>
        <taxon>Tracheophyta</taxon>
        <taxon>Spermatophyta</taxon>
        <taxon>Magnoliopsida</taxon>
        <taxon>eudicotyledons</taxon>
        <taxon>Gunneridae</taxon>
        <taxon>Pentapetalae</taxon>
        <taxon>rosids</taxon>
        <taxon>fabids</taxon>
        <taxon>Fabales</taxon>
        <taxon>Fabaceae</taxon>
        <taxon>Papilionoideae</taxon>
        <taxon>50 kb inversion clade</taxon>
        <taxon>NPAAA clade</taxon>
        <taxon>indigoferoid/millettioid clade</taxon>
        <taxon>Phaseoleae</taxon>
        <taxon>Canavalia</taxon>
    </lineage>
</organism>
<evidence type="ECO:0000313" key="1">
    <source>
        <dbReference type="EMBL" id="KAK7323802.1"/>
    </source>
</evidence>
<protein>
    <submittedName>
        <fullName evidence="1">Uncharacterized protein</fullName>
    </submittedName>
</protein>
<dbReference type="Proteomes" id="UP001367508">
    <property type="component" value="Unassembled WGS sequence"/>
</dbReference>
<comment type="caution">
    <text evidence="1">The sequence shown here is derived from an EMBL/GenBank/DDBJ whole genome shotgun (WGS) entry which is preliminary data.</text>
</comment>